<dbReference type="EMBL" id="OOIL02001316">
    <property type="protein sequence ID" value="VFQ74100.1"/>
    <property type="molecule type" value="Genomic_DNA"/>
</dbReference>
<name>A0A484LCL4_9ASTE</name>
<gene>
    <name evidence="1" type="ORF">CCAM_LOCUS15876</name>
</gene>
<keyword evidence="2" id="KW-1185">Reference proteome</keyword>
<sequence>MCVEEPPTPLLTSEMSTSDPLVGFCESFSTPRKLLPSQGNKLEYLLLCSCWNFKGVLIICSYVFHVISGFQCIVKF</sequence>
<organism evidence="1 2">
    <name type="scientific">Cuscuta campestris</name>
    <dbReference type="NCBI Taxonomy" id="132261"/>
    <lineage>
        <taxon>Eukaryota</taxon>
        <taxon>Viridiplantae</taxon>
        <taxon>Streptophyta</taxon>
        <taxon>Embryophyta</taxon>
        <taxon>Tracheophyta</taxon>
        <taxon>Spermatophyta</taxon>
        <taxon>Magnoliopsida</taxon>
        <taxon>eudicotyledons</taxon>
        <taxon>Gunneridae</taxon>
        <taxon>Pentapetalae</taxon>
        <taxon>asterids</taxon>
        <taxon>lamiids</taxon>
        <taxon>Solanales</taxon>
        <taxon>Convolvulaceae</taxon>
        <taxon>Cuscuteae</taxon>
        <taxon>Cuscuta</taxon>
        <taxon>Cuscuta subgen. Grammica</taxon>
        <taxon>Cuscuta sect. Cleistogrammica</taxon>
    </lineage>
</organism>
<reference evidence="1 2" key="1">
    <citation type="submission" date="2018-04" db="EMBL/GenBank/DDBJ databases">
        <authorList>
            <person name="Vogel A."/>
        </authorList>
    </citation>
    <scope>NUCLEOTIDE SEQUENCE [LARGE SCALE GENOMIC DNA]</scope>
</reference>
<evidence type="ECO:0000313" key="1">
    <source>
        <dbReference type="EMBL" id="VFQ74100.1"/>
    </source>
</evidence>
<evidence type="ECO:0000313" key="2">
    <source>
        <dbReference type="Proteomes" id="UP000595140"/>
    </source>
</evidence>
<proteinExistence type="predicted"/>
<accession>A0A484LCL4</accession>
<protein>
    <submittedName>
        <fullName evidence="1">Uncharacterized protein</fullName>
    </submittedName>
</protein>
<dbReference type="AlphaFoldDB" id="A0A484LCL4"/>
<dbReference type="Proteomes" id="UP000595140">
    <property type="component" value="Unassembled WGS sequence"/>
</dbReference>